<evidence type="ECO:0000259" key="5">
    <source>
        <dbReference type="PROSITE" id="PS51464"/>
    </source>
</evidence>
<dbReference type="RefSeq" id="WP_158552183.1">
    <property type="nucleotide sequence ID" value="NZ_CP060636.1"/>
</dbReference>
<dbReference type="SUPFAM" id="SSF53697">
    <property type="entry name" value="SIS domain"/>
    <property type="match status" value="1"/>
</dbReference>
<dbReference type="GO" id="GO:0003677">
    <property type="term" value="F:DNA binding"/>
    <property type="evidence" value="ECO:0007669"/>
    <property type="project" value="UniProtKB-KW"/>
</dbReference>
<feature type="domain" description="SIS" evidence="5">
    <location>
        <begin position="107"/>
        <end position="251"/>
    </location>
</feature>
<dbReference type="GO" id="GO:1901135">
    <property type="term" value="P:carbohydrate derivative metabolic process"/>
    <property type="evidence" value="ECO:0007669"/>
    <property type="project" value="InterPro"/>
</dbReference>
<dbReference type="Proteomes" id="UP000515856">
    <property type="component" value="Chromosome"/>
</dbReference>
<reference evidence="6 7" key="1">
    <citation type="submission" date="2020-08" db="EMBL/GenBank/DDBJ databases">
        <authorList>
            <person name="Liu C."/>
            <person name="Sun Q."/>
        </authorList>
    </citation>
    <scope>NUCLEOTIDE SEQUENCE [LARGE SCALE GENOMIC DNA]</scope>
    <source>
        <strain evidence="6 7">NSJ-61</strain>
    </source>
</reference>
<dbReference type="PROSITE" id="PS51071">
    <property type="entry name" value="HTH_RPIR"/>
    <property type="match status" value="1"/>
</dbReference>
<dbReference type="KEGG" id="ehn:H9Q80_05790"/>
<dbReference type="Gene3D" id="3.40.50.10490">
    <property type="entry name" value="Glucose-6-phosphate isomerase like protein, domain 1"/>
    <property type="match status" value="1"/>
</dbReference>
<feature type="domain" description="HTH rpiR-type" evidence="4">
    <location>
        <begin position="1"/>
        <end position="77"/>
    </location>
</feature>
<keyword evidence="3" id="KW-0804">Transcription</keyword>
<evidence type="ECO:0000313" key="6">
    <source>
        <dbReference type="EMBL" id="QNM13459.1"/>
    </source>
</evidence>
<dbReference type="InterPro" id="IPR046348">
    <property type="entry name" value="SIS_dom_sf"/>
</dbReference>
<accession>A0A7G9GRM7</accession>
<dbReference type="CDD" id="cd05013">
    <property type="entry name" value="SIS_RpiR"/>
    <property type="match status" value="1"/>
</dbReference>
<dbReference type="PANTHER" id="PTHR30514">
    <property type="entry name" value="GLUCOKINASE"/>
    <property type="match status" value="1"/>
</dbReference>
<evidence type="ECO:0000256" key="3">
    <source>
        <dbReference type="ARBA" id="ARBA00023163"/>
    </source>
</evidence>
<proteinExistence type="predicted"/>
<evidence type="ECO:0000313" key="7">
    <source>
        <dbReference type="Proteomes" id="UP000515856"/>
    </source>
</evidence>
<dbReference type="GO" id="GO:0003700">
    <property type="term" value="F:DNA-binding transcription factor activity"/>
    <property type="evidence" value="ECO:0007669"/>
    <property type="project" value="InterPro"/>
</dbReference>
<keyword evidence="1" id="KW-0805">Transcription regulation</keyword>
<dbReference type="Gene3D" id="1.10.10.10">
    <property type="entry name" value="Winged helix-like DNA-binding domain superfamily/Winged helix DNA-binding domain"/>
    <property type="match status" value="1"/>
</dbReference>
<evidence type="ECO:0000256" key="2">
    <source>
        <dbReference type="ARBA" id="ARBA00023125"/>
    </source>
</evidence>
<dbReference type="InterPro" id="IPR001347">
    <property type="entry name" value="SIS_dom"/>
</dbReference>
<evidence type="ECO:0000259" key="4">
    <source>
        <dbReference type="PROSITE" id="PS51071"/>
    </source>
</evidence>
<dbReference type="Pfam" id="PF01418">
    <property type="entry name" value="HTH_6"/>
    <property type="match status" value="1"/>
</dbReference>
<dbReference type="InterPro" id="IPR047640">
    <property type="entry name" value="RpiR-like"/>
</dbReference>
<dbReference type="AlphaFoldDB" id="A0A7G9GRM7"/>
<dbReference type="PANTHER" id="PTHR30514:SF1">
    <property type="entry name" value="HTH-TYPE TRANSCRIPTIONAL REGULATOR HEXR-RELATED"/>
    <property type="match status" value="1"/>
</dbReference>
<dbReference type="InterPro" id="IPR035472">
    <property type="entry name" value="RpiR-like_SIS"/>
</dbReference>
<dbReference type="Pfam" id="PF01380">
    <property type="entry name" value="SIS"/>
    <property type="match status" value="1"/>
</dbReference>
<dbReference type="GO" id="GO:0097367">
    <property type="term" value="F:carbohydrate derivative binding"/>
    <property type="evidence" value="ECO:0007669"/>
    <property type="project" value="InterPro"/>
</dbReference>
<dbReference type="EMBL" id="CP060636">
    <property type="protein sequence ID" value="QNM13459.1"/>
    <property type="molecule type" value="Genomic_DNA"/>
</dbReference>
<sequence length="258" mass="30117">MNLDELVNKYHTDLNPNDLYIWEYLSKHRMKCSEMTIEELSKQCNVSKTSIIRFAKKLSLSGFSELKTYLKMQPSSQSNLNNSNLDMLCNGYIQSIQELKERNMESVFEIIYHAKRVFLYGSGAVQLNAAKELYRMFFNGGDYFYYFDGKTDIDDILYNFNQGDVMIMISLNGESDLTIEFARKMKLKDIPIISITKSKHNTLASLSDENVYFSTTNLKLPGEHGRKFESTTAFFILCEIFYIRYQEYKAEKEKSQTK</sequence>
<name>A0A7G9GRM7_9FIRM</name>
<keyword evidence="2" id="KW-0238">DNA-binding</keyword>
<gene>
    <name evidence="6" type="ORF">H9Q80_05790</name>
</gene>
<dbReference type="PROSITE" id="PS51464">
    <property type="entry name" value="SIS"/>
    <property type="match status" value="1"/>
</dbReference>
<evidence type="ECO:0000256" key="1">
    <source>
        <dbReference type="ARBA" id="ARBA00023015"/>
    </source>
</evidence>
<dbReference type="InterPro" id="IPR009057">
    <property type="entry name" value="Homeodomain-like_sf"/>
</dbReference>
<protein>
    <submittedName>
        <fullName evidence="6">MurR/RpiR family transcriptional regulator</fullName>
    </submittedName>
</protein>
<dbReference type="SUPFAM" id="SSF46689">
    <property type="entry name" value="Homeodomain-like"/>
    <property type="match status" value="1"/>
</dbReference>
<dbReference type="InterPro" id="IPR000281">
    <property type="entry name" value="HTH_RpiR"/>
</dbReference>
<organism evidence="6 7">
    <name type="scientific">[Eubacterium] hominis</name>
    <dbReference type="NCBI Taxonomy" id="2764325"/>
    <lineage>
        <taxon>Bacteria</taxon>
        <taxon>Bacillati</taxon>
        <taxon>Bacillota</taxon>
        <taxon>Erysipelotrichia</taxon>
        <taxon>Erysipelotrichales</taxon>
        <taxon>Erysipelotrichaceae</taxon>
        <taxon>Amedibacillus</taxon>
    </lineage>
</organism>
<dbReference type="InterPro" id="IPR036388">
    <property type="entry name" value="WH-like_DNA-bd_sf"/>
</dbReference>
<keyword evidence="7" id="KW-1185">Reference proteome</keyword>